<evidence type="ECO:0000256" key="1">
    <source>
        <dbReference type="SAM" id="Phobius"/>
    </source>
</evidence>
<keyword evidence="1" id="KW-0472">Membrane</keyword>
<keyword evidence="1" id="KW-0812">Transmembrane</keyword>
<protein>
    <submittedName>
        <fullName evidence="2">Uncharacterized protein</fullName>
    </submittedName>
</protein>
<evidence type="ECO:0000313" key="3">
    <source>
        <dbReference type="Proteomes" id="UP000198620"/>
    </source>
</evidence>
<dbReference type="Proteomes" id="UP000198620">
    <property type="component" value="Unassembled WGS sequence"/>
</dbReference>
<organism evidence="2 3">
    <name type="scientific">Nitrosovibrio tenuis</name>
    <dbReference type="NCBI Taxonomy" id="1233"/>
    <lineage>
        <taxon>Bacteria</taxon>
        <taxon>Pseudomonadati</taxon>
        <taxon>Pseudomonadota</taxon>
        <taxon>Betaproteobacteria</taxon>
        <taxon>Nitrosomonadales</taxon>
        <taxon>Nitrosomonadaceae</taxon>
        <taxon>Nitrosovibrio</taxon>
    </lineage>
</organism>
<evidence type="ECO:0000313" key="2">
    <source>
        <dbReference type="EMBL" id="SEL55502.1"/>
    </source>
</evidence>
<keyword evidence="1" id="KW-1133">Transmembrane helix</keyword>
<name>A0A1H7R5U6_9PROT</name>
<sequence>MLRKKSHNHAINIVFYQDGDWSTTIKFWHAIRYASPNLGIALTLFSAIILQRNMAVKNRVNLPVKL</sequence>
<feature type="transmembrane region" description="Helical" evidence="1">
    <location>
        <begin position="30"/>
        <end position="50"/>
    </location>
</feature>
<proteinExistence type="predicted"/>
<dbReference type="AlphaFoldDB" id="A0A1H7R5U6"/>
<dbReference type="EMBL" id="FOBH01000015">
    <property type="protein sequence ID" value="SEL55502.1"/>
    <property type="molecule type" value="Genomic_DNA"/>
</dbReference>
<gene>
    <name evidence="2" type="ORF">SAMN05216387_11519</name>
</gene>
<accession>A0A1H7R5U6</accession>
<reference evidence="2 3" key="1">
    <citation type="submission" date="2016-10" db="EMBL/GenBank/DDBJ databases">
        <authorList>
            <person name="de Groot N.N."/>
        </authorList>
    </citation>
    <scope>NUCLEOTIDE SEQUENCE [LARGE SCALE GENOMIC DNA]</scope>
    <source>
        <strain evidence="2 3">Nv1</strain>
    </source>
</reference>
<keyword evidence="3" id="KW-1185">Reference proteome</keyword>